<evidence type="ECO:0000313" key="2">
    <source>
        <dbReference type="EMBL" id="KUL41730.1"/>
    </source>
</evidence>
<feature type="domain" description="Methyltransferase" evidence="1">
    <location>
        <begin position="38"/>
        <end position="127"/>
    </location>
</feature>
<dbReference type="AlphaFoldDB" id="A0A0X3VAF6"/>
<dbReference type="OrthoDB" id="7273451at2"/>
<dbReference type="GO" id="GO:0008168">
    <property type="term" value="F:methyltransferase activity"/>
    <property type="evidence" value="ECO:0007669"/>
    <property type="project" value="UniProtKB-KW"/>
</dbReference>
<dbReference type="Pfam" id="PF13649">
    <property type="entry name" value="Methyltransf_25"/>
    <property type="match status" value="1"/>
</dbReference>
<evidence type="ECO:0000259" key="1">
    <source>
        <dbReference type="Pfam" id="PF13649"/>
    </source>
</evidence>
<organism evidence="2 3">
    <name type="scientific">Actinoplanes awajinensis subsp. mycoplanecinus</name>
    <dbReference type="NCBI Taxonomy" id="135947"/>
    <lineage>
        <taxon>Bacteria</taxon>
        <taxon>Bacillati</taxon>
        <taxon>Actinomycetota</taxon>
        <taxon>Actinomycetes</taxon>
        <taxon>Micromonosporales</taxon>
        <taxon>Micromonosporaceae</taxon>
        <taxon>Actinoplanes</taxon>
    </lineage>
</organism>
<protein>
    <submittedName>
        <fullName evidence="2">Trans-aconitate methyltransferase</fullName>
    </submittedName>
</protein>
<keyword evidence="2" id="KW-0808">Transferase</keyword>
<accession>A0A0X3VAF6</accession>
<dbReference type="Proteomes" id="UP000053244">
    <property type="component" value="Unassembled WGS sequence"/>
</dbReference>
<dbReference type="InterPro" id="IPR041698">
    <property type="entry name" value="Methyltransf_25"/>
</dbReference>
<dbReference type="Gene3D" id="3.40.50.150">
    <property type="entry name" value="Vaccinia Virus protein VP39"/>
    <property type="match status" value="1"/>
</dbReference>
<keyword evidence="2" id="KW-0489">Methyltransferase</keyword>
<dbReference type="EMBL" id="LLZH01000010">
    <property type="protein sequence ID" value="KUL41730.1"/>
    <property type="molecule type" value="Genomic_DNA"/>
</dbReference>
<dbReference type="RefSeq" id="WP_067684941.1">
    <property type="nucleotide sequence ID" value="NZ_LLZH01000010.1"/>
</dbReference>
<sequence>MTGEFSAGWLGLREPADADARSLELVGLLPRPVKVIRDLGCGTGSLSRWLAPRLPVPQTWILTDLDHDLLEIAADRMPEGATPAIDERNVTALTRDDLAGADLVTCSALLDLLTAGEVDRLVEVCAQARTNALFTLSVTGDVRFAPEDPRDQRVRDAFNAHQRRETGGRVLLGPDAPDYATAAFEKAGARVVTRESAWQLGAARPELTAEWLRGWFGAAAEQDPDLRSDDYLATRLATLPEVTVGHKDVLAIFE</sequence>
<name>A0A0X3VAF6_9ACTN</name>
<reference evidence="2 3" key="1">
    <citation type="submission" date="2015-10" db="EMBL/GenBank/DDBJ databases">
        <authorList>
            <person name="Gilbert D.G."/>
        </authorList>
    </citation>
    <scope>NUCLEOTIDE SEQUENCE [LARGE SCALE GENOMIC DNA]</scope>
    <source>
        <strain evidence="2 3">NRRL B-16712</strain>
    </source>
</reference>
<keyword evidence="3" id="KW-1185">Reference proteome</keyword>
<comment type="caution">
    <text evidence="2">The sequence shown here is derived from an EMBL/GenBank/DDBJ whole genome shotgun (WGS) entry which is preliminary data.</text>
</comment>
<gene>
    <name evidence="2" type="ORF">ADL15_03125</name>
</gene>
<dbReference type="GO" id="GO:0032259">
    <property type="term" value="P:methylation"/>
    <property type="evidence" value="ECO:0007669"/>
    <property type="project" value="UniProtKB-KW"/>
</dbReference>
<proteinExistence type="predicted"/>
<dbReference type="SUPFAM" id="SSF53335">
    <property type="entry name" value="S-adenosyl-L-methionine-dependent methyltransferases"/>
    <property type="match status" value="1"/>
</dbReference>
<evidence type="ECO:0000313" key="3">
    <source>
        <dbReference type="Proteomes" id="UP000053244"/>
    </source>
</evidence>
<dbReference type="InterPro" id="IPR029063">
    <property type="entry name" value="SAM-dependent_MTases_sf"/>
</dbReference>